<dbReference type="PROSITE" id="PS51257">
    <property type="entry name" value="PROKAR_LIPOPROTEIN"/>
    <property type="match status" value="1"/>
</dbReference>
<evidence type="ECO:0000256" key="5">
    <source>
        <dbReference type="ARBA" id="ARBA00022984"/>
    </source>
</evidence>
<keyword evidence="4 7" id="KW-0133">Cell shape</keyword>
<evidence type="ECO:0000313" key="11">
    <source>
        <dbReference type="Proteomes" id="UP001273531"/>
    </source>
</evidence>
<dbReference type="PANTHER" id="PTHR30582">
    <property type="entry name" value="L,D-TRANSPEPTIDASE"/>
    <property type="match status" value="1"/>
</dbReference>
<evidence type="ECO:0000256" key="3">
    <source>
        <dbReference type="ARBA" id="ARBA00022679"/>
    </source>
</evidence>
<dbReference type="InterPro" id="IPR050979">
    <property type="entry name" value="LD-transpeptidase"/>
</dbReference>
<keyword evidence="11" id="KW-1185">Reference proteome</keyword>
<evidence type="ECO:0000256" key="2">
    <source>
        <dbReference type="ARBA" id="ARBA00005992"/>
    </source>
</evidence>
<dbReference type="CDD" id="cd16913">
    <property type="entry name" value="YkuD_like"/>
    <property type="match status" value="1"/>
</dbReference>
<dbReference type="SUPFAM" id="SSF141523">
    <property type="entry name" value="L,D-transpeptidase catalytic domain-like"/>
    <property type="match status" value="1"/>
</dbReference>
<sequence>MNLGARMALVIVGVAFGCASPATAQPLVAADHSAIRSLKPGQSHWFETPELVKAGTSAAAPVRLVIAIRQQQALVYRGDRLVGITTVSTGAPGYETPLGEFTILEKKVFHRSNLYSNAPMPHMQRLTWGGIALHAGPLPGYPASHGCIRLPREFARQLYDLTAKGGTVRIVDDISDAPFAAPVEPLLIADTRSLRTVTTSYNPTAPLLVAETRNLGGEAYDVLTMSDDAPAGPGRRGAR</sequence>
<evidence type="ECO:0000259" key="9">
    <source>
        <dbReference type="PROSITE" id="PS52029"/>
    </source>
</evidence>
<evidence type="ECO:0000256" key="8">
    <source>
        <dbReference type="SAM" id="SignalP"/>
    </source>
</evidence>
<comment type="pathway">
    <text evidence="1 7">Cell wall biogenesis; peptidoglycan biosynthesis.</text>
</comment>
<comment type="caution">
    <text evidence="10">The sequence shown here is derived from an EMBL/GenBank/DDBJ whole genome shotgun (WGS) entry which is preliminary data.</text>
</comment>
<accession>A0ABU3Y6A7</accession>
<feature type="chain" id="PRO_5046786224" evidence="8">
    <location>
        <begin position="25"/>
        <end position="239"/>
    </location>
</feature>
<name>A0ABU3Y6A7_9SPHN</name>
<dbReference type="InterPro" id="IPR038063">
    <property type="entry name" value="Transpep_catalytic_dom"/>
</dbReference>
<organism evidence="10 11">
    <name type="scientific">Sphingomonas agrestis</name>
    <dbReference type="NCBI Taxonomy" id="3080540"/>
    <lineage>
        <taxon>Bacteria</taxon>
        <taxon>Pseudomonadati</taxon>
        <taxon>Pseudomonadota</taxon>
        <taxon>Alphaproteobacteria</taxon>
        <taxon>Sphingomonadales</taxon>
        <taxon>Sphingomonadaceae</taxon>
        <taxon>Sphingomonas</taxon>
    </lineage>
</organism>
<evidence type="ECO:0000256" key="4">
    <source>
        <dbReference type="ARBA" id="ARBA00022960"/>
    </source>
</evidence>
<evidence type="ECO:0000256" key="1">
    <source>
        <dbReference type="ARBA" id="ARBA00004752"/>
    </source>
</evidence>
<dbReference type="Proteomes" id="UP001273531">
    <property type="component" value="Unassembled WGS sequence"/>
</dbReference>
<dbReference type="PROSITE" id="PS52029">
    <property type="entry name" value="LD_TPASE"/>
    <property type="match status" value="1"/>
</dbReference>
<reference evidence="10 11" key="1">
    <citation type="submission" date="2023-10" db="EMBL/GenBank/DDBJ databases">
        <title>Sphingomonas sp. HF-S4 16S ribosomal RNA gene Genome sequencing and assembly.</title>
        <authorList>
            <person name="Lee H."/>
        </authorList>
    </citation>
    <scope>NUCLEOTIDE SEQUENCE [LARGE SCALE GENOMIC DNA]</scope>
    <source>
        <strain evidence="10 11">HF-S4</strain>
    </source>
</reference>
<keyword evidence="5 7" id="KW-0573">Peptidoglycan synthesis</keyword>
<dbReference type="NCBIfam" id="NF004785">
    <property type="entry name" value="PRK06132.1-2"/>
    <property type="match status" value="1"/>
</dbReference>
<feature type="domain" description="L,D-TPase catalytic" evidence="9">
    <location>
        <begin position="62"/>
        <end position="171"/>
    </location>
</feature>
<feature type="active site" description="Nucleophile" evidence="7">
    <location>
        <position position="147"/>
    </location>
</feature>
<evidence type="ECO:0000256" key="6">
    <source>
        <dbReference type="ARBA" id="ARBA00023316"/>
    </source>
</evidence>
<protein>
    <submittedName>
        <fullName evidence="10">L,D-transpeptidase family protein</fullName>
    </submittedName>
</protein>
<evidence type="ECO:0000256" key="7">
    <source>
        <dbReference type="PROSITE-ProRule" id="PRU01373"/>
    </source>
</evidence>
<dbReference type="Gene3D" id="2.40.440.10">
    <property type="entry name" value="L,D-transpeptidase catalytic domain-like"/>
    <property type="match status" value="1"/>
</dbReference>
<dbReference type="EMBL" id="JAWJEJ010000001">
    <property type="protein sequence ID" value="MDV3456935.1"/>
    <property type="molecule type" value="Genomic_DNA"/>
</dbReference>
<feature type="active site" description="Proton donor/acceptor" evidence="7">
    <location>
        <position position="134"/>
    </location>
</feature>
<feature type="signal peptide" evidence="8">
    <location>
        <begin position="1"/>
        <end position="24"/>
    </location>
</feature>
<evidence type="ECO:0000313" key="10">
    <source>
        <dbReference type="EMBL" id="MDV3456935.1"/>
    </source>
</evidence>
<dbReference type="PANTHER" id="PTHR30582:SF2">
    <property type="entry name" value="L,D-TRANSPEPTIDASE YCIB-RELATED"/>
    <property type="match status" value="1"/>
</dbReference>
<proteinExistence type="inferred from homology"/>
<keyword evidence="6 7" id="KW-0961">Cell wall biogenesis/degradation</keyword>
<dbReference type="InterPro" id="IPR005490">
    <property type="entry name" value="LD_TPept_cat_dom"/>
</dbReference>
<dbReference type="RefSeq" id="WP_317226102.1">
    <property type="nucleotide sequence ID" value="NZ_JAWJEJ010000001.1"/>
</dbReference>
<gene>
    <name evidence="10" type="ORF">RZN05_08075</name>
</gene>
<keyword evidence="3" id="KW-0808">Transferase</keyword>
<dbReference type="Pfam" id="PF03734">
    <property type="entry name" value="YkuD"/>
    <property type="match status" value="1"/>
</dbReference>
<comment type="similarity">
    <text evidence="2">Belongs to the YkuD family.</text>
</comment>
<keyword evidence="8" id="KW-0732">Signal</keyword>